<feature type="transmembrane region" description="Helical" evidence="10">
    <location>
        <begin position="64"/>
        <end position="86"/>
    </location>
</feature>
<dbReference type="GO" id="GO:0006869">
    <property type="term" value="P:lipid transport"/>
    <property type="evidence" value="ECO:0007669"/>
    <property type="project" value="UniProtKB-KW"/>
</dbReference>
<dbReference type="GO" id="GO:0061709">
    <property type="term" value="P:reticulophagy"/>
    <property type="evidence" value="ECO:0007669"/>
    <property type="project" value="TreeGrafter"/>
</dbReference>
<reference evidence="11" key="2">
    <citation type="submission" date="2018-04" db="EMBL/GenBank/DDBJ databases">
        <authorList>
            <person name="Go L.Y."/>
            <person name="Mitchell J.A."/>
        </authorList>
    </citation>
    <scope>NUCLEOTIDE SEQUENCE</scope>
</reference>
<protein>
    <recommendedName>
        <fullName evidence="3 10">Autophagy-related protein 9</fullName>
    </recommendedName>
</protein>
<evidence type="ECO:0000256" key="7">
    <source>
        <dbReference type="ARBA" id="ARBA00023006"/>
    </source>
</evidence>
<comment type="subcellular location">
    <subcellularLocation>
        <location evidence="1 10">Preautophagosomal structure membrane</location>
        <topology evidence="1 10">Multi-pass membrane protein</topology>
    </subcellularLocation>
</comment>
<keyword evidence="9 10" id="KW-0472">Membrane</keyword>
<dbReference type="GO" id="GO:0034497">
    <property type="term" value="P:protein localization to phagophore assembly site"/>
    <property type="evidence" value="ECO:0007669"/>
    <property type="project" value="TreeGrafter"/>
</dbReference>
<feature type="transmembrane region" description="Helical" evidence="10">
    <location>
        <begin position="373"/>
        <end position="395"/>
    </location>
</feature>
<dbReference type="PANTHER" id="PTHR13038">
    <property type="entry name" value="APG9 AUTOPHAGY 9"/>
    <property type="match status" value="1"/>
</dbReference>
<keyword evidence="4 10" id="KW-0813">Transport</keyword>
<dbReference type="InterPro" id="IPR007241">
    <property type="entry name" value="Autophagy-rel_prot_9"/>
</dbReference>
<dbReference type="GO" id="GO:0005776">
    <property type="term" value="C:autophagosome"/>
    <property type="evidence" value="ECO:0007669"/>
    <property type="project" value="TreeGrafter"/>
</dbReference>
<comment type="similarity">
    <text evidence="2 10">Belongs to the ATG9 family.</text>
</comment>
<accession>A0A2Z4EUL7</accession>
<evidence type="ECO:0000256" key="5">
    <source>
        <dbReference type="ARBA" id="ARBA00022692"/>
    </source>
</evidence>
<keyword evidence="7 10" id="KW-0072">Autophagy</keyword>
<organism evidence="11">
    <name type="scientific">Brachionus koreanus</name>
    <dbReference type="NCBI Taxonomy" id="1199090"/>
    <lineage>
        <taxon>Eukaryota</taxon>
        <taxon>Metazoa</taxon>
        <taxon>Spiralia</taxon>
        <taxon>Gnathifera</taxon>
        <taxon>Rotifera</taxon>
        <taxon>Eurotatoria</taxon>
        <taxon>Monogononta</taxon>
        <taxon>Pseudotrocha</taxon>
        <taxon>Ploima</taxon>
        <taxon>Brachionidae</taxon>
        <taxon>Brachionus</taxon>
    </lineage>
</organism>
<evidence type="ECO:0000313" key="11">
    <source>
        <dbReference type="EMBL" id="AWV66683.1"/>
    </source>
</evidence>
<name>A0A2Z4EUL7_9BILA</name>
<dbReference type="GO" id="GO:0000422">
    <property type="term" value="P:autophagy of mitochondrion"/>
    <property type="evidence" value="ECO:0007669"/>
    <property type="project" value="TreeGrafter"/>
</dbReference>
<dbReference type="GO" id="GO:0034045">
    <property type="term" value="C:phagophore assembly site membrane"/>
    <property type="evidence" value="ECO:0007669"/>
    <property type="project" value="UniProtKB-SubCell"/>
</dbReference>
<evidence type="ECO:0000256" key="4">
    <source>
        <dbReference type="ARBA" id="ARBA00022448"/>
    </source>
</evidence>
<evidence type="ECO:0000256" key="9">
    <source>
        <dbReference type="ARBA" id="ARBA00023136"/>
    </source>
</evidence>
<evidence type="ECO:0000256" key="1">
    <source>
        <dbReference type="ARBA" id="ARBA00004511"/>
    </source>
</evidence>
<dbReference type="GO" id="GO:0034727">
    <property type="term" value="P:piecemeal microautophagy of the nucleus"/>
    <property type="evidence" value="ECO:0007669"/>
    <property type="project" value="TreeGrafter"/>
</dbReference>
<reference evidence="11" key="1">
    <citation type="journal article" date="2018" name="Aquat. Toxicol.">
        <title>Genome-wide identification of 99 autophagy-related (Atg) genes in the monogonont rotifer Brachionus spp. and transcriptional modulation in response to cadmium.</title>
        <authorList>
            <person name="Kang H.M."/>
            <person name="Lee J.S."/>
            <person name="Kim M.S."/>
            <person name="Lee Y.H."/>
            <person name="Jung J.H."/>
            <person name="Hagiwara A."/>
            <person name="Zhou B."/>
            <person name="Lee J.S."/>
            <person name="Jeong C.B."/>
        </authorList>
    </citation>
    <scope>NUCLEOTIDE SEQUENCE</scope>
</reference>
<evidence type="ECO:0000256" key="2">
    <source>
        <dbReference type="ARBA" id="ARBA00006185"/>
    </source>
</evidence>
<comment type="function">
    <text evidence="10">Phospholipid scramblase involved in autophagy. Cycles between the preautophagosomal structure/phagophore assembly site (PAS) and the cytoplasmic vesicle pool and supplies membrane for the growing autophagosome. Lipid scramblase activity plays a key role in preautophagosomal structure/phagophore assembly by distributing the phospholipids that arrive through ATG2 from the cytoplasmic to the luminal leaflet of the bilayer, thereby driving autophagosomal membrane expansion.</text>
</comment>
<proteinExistence type="evidence at transcript level"/>
<feature type="transmembrane region" description="Helical" evidence="10">
    <location>
        <begin position="133"/>
        <end position="153"/>
    </location>
</feature>
<keyword evidence="8 10" id="KW-0445">Lipid transport</keyword>
<evidence type="ECO:0000256" key="10">
    <source>
        <dbReference type="RuleBase" id="RU364027"/>
    </source>
</evidence>
<gene>
    <name evidence="11" type="primary">Atg9</name>
</gene>
<dbReference type="Pfam" id="PF04109">
    <property type="entry name" value="ATG9"/>
    <property type="match status" value="1"/>
</dbReference>
<dbReference type="EMBL" id="MH231876">
    <property type="protein sequence ID" value="AWV66683.1"/>
    <property type="molecule type" value="mRNA"/>
</dbReference>
<keyword evidence="6 10" id="KW-1133">Transmembrane helix</keyword>
<evidence type="ECO:0000256" key="3">
    <source>
        <dbReference type="ARBA" id="ARBA00018074"/>
    </source>
</evidence>
<evidence type="ECO:0000256" key="8">
    <source>
        <dbReference type="ARBA" id="ARBA00023055"/>
    </source>
</evidence>
<evidence type="ECO:0000256" key="6">
    <source>
        <dbReference type="ARBA" id="ARBA00022989"/>
    </source>
</evidence>
<dbReference type="PANTHER" id="PTHR13038:SF10">
    <property type="entry name" value="AUTOPHAGY-RELATED PROTEIN 9"/>
    <property type="match status" value="1"/>
</dbReference>
<feature type="transmembrane region" description="Helical" evidence="10">
    <location>
        <begin position="474"/>
        <end position="495"/>
    </location>
</feature>
<keyword evidence="5 10" id="KW-0812">Transmembrane</keyword>
<feature type="transmembrane region" description="Helical" evidence="10">
    <location>
        <begin position="290"/>
        <end position="311"/>
    </location>
</feature>
<sequence>MSSSVSQYRGLTAQYTDNEEEDYPPQFTTLTHEIEKSKWSHIDDLDEFFARVYHYHQNHGMPSLILIEFLNLFQIMFLTLFSVFMLECVDYNILFQSQQVISDKKNNSFVEKRSIHDVIYPLDKCINNIDFKIWFSITIVFIFWVFRLIKAIYNIARYAEIRSFYISALNIHTNDLPNITWNEVLEKLLQMQKKHHLCIHKQELTELDIYNRILRFKNYLVAMVNQGILPPKIDIPIFGQLILLTTGFKYNFEFLFFWGPFAPFQNCYQLRPEYKVYSKRAELTAELSKSILILGILNLILSPVIFVWQLLQFLYNYTELIKRDPSVLGSRRWSNYGRLYFRHFNELDHELDARLSKAYRPAMNYLSSFVSKFLAVFAKFFVLTCGTIFAVLVLLTIYDEDVINIEHLLTIISATGAIAGIARSLIPDENFVFFSDQMMFQVLAHVHYMPDSWKEHPNSYFVRDEFVKLFQYKFVYLLEELLSPIITPFILIFWLRPRSASLVDFLRNFTVDVVGVGDVCSFAQMDTKRHGNPKWLSKTNPKKTHQARNGKTELSLIHFVHTNPKWRLPAESLAFIDQLKDQAIKETSITEQSIAKSNNEPKTAESITEPNMEQSLNKSIYHLQSLVYNPAPNLTSNLIKSSLNSQPQYDFHIQQSGQMPRGAVSRIEGPLFTNKQQTLLSIAQASTLQLSSQGLPVMPGPNITTAIENSLDMCFSALYIHELHRKYHHGDYIDLDNVKEENDDDTDGENLFEMNQKRPLLESDHKRVQYNQGLESESEDDTAHNLTMTSYNDTTYLTNNRTNGLKLSHSQNKINNFNSNSLNL</sequence>
<dbReference type="AlphaFoldDB" id="A0A2Z4EUL7"/>